<gene>
    <name evidence="1" type="ORF">NPIL_600401</name>
</gene>
<reference evidence="1" key="1">
    <citation type="submission" date="2020-08" db="EMBL/GenBank/DDBJ databases">
        <title>Multicomponent nature underlies the extraordinary mechanical properties of spider dragline silk.</title>
        <authorList>
            <person name="Kono N."/>
            <person name="Nakamura H."/>
            <person name="Mori M."/>
            <person name="Yoshida Y."/>
            <person name="Ohtoshi R."/>
            <person name="Malay A.D."/>
            <person name="Moran D.A.P."/>
            <person name="Tomita M."/>
            <person name="Numata K."/>
            <person name="Arakawa K."/>
        </authorList>
    </citation>
    <scope>NUCLEOTIDE SEQUENCE</scope>
</reference>
<evidence type="ECO:0000313" key="2">
    <source>
        <dbReference type="Proteomes" id="UP000887013"/>
    </source>
</evidence>
<organism evidence="1 2">
    <name type="scientific">Nephila pilipes</name>
    <name type="common">Giant wood spider</name>
    <name type="synonym">Nephila maculata</name>
    <dbReference type="NCBI Taxonomy" id="299642"/>
    <lineage>
        <taxon>Eukaryota</taxon>
        <taxon>Metazoa</taxon>
        <taxon>Ecdysozoa</taxon>
        <taxon>Arthropoda</taxon>
        <taxon>Chelicerata</taxon>
        <taxon>Arachnida</taxon>
        <taxon>Araneae</taxon>
        <taxon>Araneomorphae</taxon>
        <taxon>Entelegynae</taxon>
        <taxon>Araneoidea</taxon>
        <taxon>Nephilidae</taxon>
        <taxon>Nephila</taxon>
    </lineage>
</organism>
<sequence>MRTNRSGPQRVWTSSHFFLFCGNKLQVPQADSGDEVPITEACKFTCLVEMVRSELGETCTVFVWSSRDSCFIVKWLSISSLKSRVTSPAFDGRTYRVWTF</sequence>
<comment type="caution">
    <text evidence="1">The sequence shown here is derived from an EMBL/GenBank/DDBJ whole genome shotgun (WGS) entry which is preliminary data.</text>
</comment>
<name>A0A8X6TST1_NEPPI</name>
<accession>A0A8X6TST1</accession>
<protein>
    <submittedName>
        <fullName evidence="1">Uncharacterized protein</fullName>
    </submittedName>
</protein>
<evidence type="ECO:0000313" key="1">
    <source>
        <dbReference type="EMBL" id="GFT46509.1"/>
    </source>
</evidence>
<proteinExistence type="predicted"/>
<dbReference type="Proteomes" id="UP000887013">
    <property type="component" value="Unassembled WGS sequence"/>
</dbReference>
<keyword evidence="2" id="KW-1185">Reference proteome</keyword>
<dbReference type="AlphaFoldDB" id="A0A8X6TST1"/>
<dbReference type="EMBL" id="BMAW01015988">
    <property type="protein sequence ID" value="GFT46509.1"/>
    <property type="molecule type" value="Genomic_DNA"/>
</dbReference>